<protein>
    <submittedName>
        <fullName evidence="1">Uncharacterized protein</fullName>
    </submittedName>
</protein>
<dbReference type="RefSeq" id="WP_093360343.1">
    <property type="nucleotide sequence ID" value="NZ_FOLG01000004.1"/>
</dbReference>
<dbReference type="AlphaFoldDB" id="A0A1I1IG69"/>
<dbReference type="EMBL" id="FOLG01000004">
    <property type="protein sequence ID" value="SFC33228.1"/>
    <property type="molecule type" value="Genomic_DNA"/>
</dbReference>
<dbReference type="OrthoDB" id="8301496at2"/>
<keyword evidence="2" id="KW-1185">Reference proteome</keyword>
<dbReference type="Proteomes" id="UP000198728">
    <property type="component" value="Unassembled WGS sequence"/>
</dbReference>
<evidence type="ECO:0000313" key="2">
    <source>
        <dbReference type="Proteomes" id="UP000198728"/>
    </source>
</evidence>
<proteinExistence type="predicted"/>
<sequence length="62" mass="6885">MTTPEKQGKGLRDQIGREPETLSERVEVLQNKVKALGLTATLSVSDVKAFMDDLWGENDHSN</sequence>
<accession>A0A1I1IG69</accession>
<gene>
    <name evidence="1" type="ORF">SAMN04488094_1043</name>
</gene>
<organism evidence="1 2">
    <name type="scientific">Tropicimonas isoalkanivorans</name>
    <dbReference type="NCBI Taxonomy" id="441112"/>
    <lineage>
        <taxon>Bacteria</taxon>
        <taxon>Pseudomonadati</taxon>
        <taxon>Pseudomonadota</taxon>
        <taxon>Alphaproteobacteria</taxon>
        <taxon>Rhodobacterales</taxon>
        <taxon>Roseobacteraceae</taxon>
        <taxon>Tropicimonas</taxon>
    </lineage>
</organism>
<evidence type="ECO:0000313" key="1">
    <source>
        <dbReference type="EMBL" id="SFC33228.1"/>
    </source>
</evidence>
<reference evidence="1 2" key="1">
    <citation type="submission" date="2016-10" db="EMBL/GenBank/DDBJ databases">
        <authorList>
            <person name="de Groot N.N."/>
        </authorList>
    </citation>
    <scope>NUCLEOTIDE SEQUENCE [LARGE SCALE GENOMIC DNA]</scope>
    <source>
        <strain evidence="1 2">DSM 19548</strain>
    </source>
</reference>
<name>A0A1I1IG69_9RHOB</name>